<name>I4EUG3_MODI5</name>
<dbReference type="HOGENOM" id="CLU_3272897_0_0_11"/>
<dbReference type="KEGG" id="mmar:MODMU_1581"/>
<organism evidence="1 2">
    <name type="scientific">Modestobacter italicus (strain DSM 44449 / CECT 9708 / BC 501)</name>
    <dbReference type="NCBI Taxonomy" id="2732864"/>
    <lineage>
        <taxon>Bacteria</taxon>
        <taxon>Bacillati</taxon>
        <taxon>Actinomycetota</taxon>
        <taxon>Actinomycetes</taxon>
        <taxon>Geodermatophilales</taxon>
        <taxon>Geodermatophilaceae</taxon>
        <taxon>Modestobacter</taxon>
    </lineage>
</organism>
<dbReference type="Proteomes" id="UP000006461">
    <property type="component" value="Chromosome"/>
</dbReference>
<protein>
    <submittedName>
        <fullName evidence="1">Uncharacterized protein</fullName>
    </submittedName>
</protein>
<gene>
    <name evidence="1" type="ordered locus">MODMU_1581</name>
</gene>
<dbReference type="AlphaFoldDB" id="I4EUG3"/>
<accession>I4EUG3</accession>
<dbReference type="EMBL" id="FO203431">
    <property type="protein sequence ID" value="CCH87026.1"/>
    <property type="molecule type" value="Genomic_DNA"/>
</dbReference>
<reference evidence="1 2" key="1">
    <citation type="journal article" date="2012" name="J. Bacteriol.">
        <title>Genome Sequence of Radiation-Resistant Modestobacter marinus Strain BC501, a Representative Actinobacterium That Thrives on Calcareous Stone Surfaces.</title>
        <authorList>
            <person name="Normand P."/>
            <person name="Gury J."/>
            <person name="Pujic P."/>
            <person name="Chouaia B."/>
            <person name="Crotti E."/>
            <person name="Brusetti L."/>
            <person name="Daffonchio D."/>
            <person name="Vacherie B."/>
            <person name="Barbe V."/>
            <person name="Medigue C."/>
            <person name="Calteau A."/>
            <person name="Ghodhbane-Gtari F."/>
            <person name="Essoussi I."/>
            <person name="Nouioui I."/>
            <person name="Abbassi-Ghozzi I."/>
            <person name="Gtari M."/>
        </authorList>
    </citation>
    <scope>NUCLEOTIDE SEQUENCE [LARGE SCALE GENOMIC DNA]</scope>
    <source>
        <strain evidence="2">BC 501</strain>
    </source>
</reference>
<keyword evidence="2" id="KW-1185">Reference proteome</keyword>
<evidence type="ECO:0000313" key="1">
    <source>
        <dbReference type="EMBL" id="CCH87026.1"/>
    </source>
</evidence>
<sequence>MGGVADILWAYRSLFLPIRFRKSGWTKNRPLRSLRMVSRAL</sequence>
<proteinExistence type="predicted"/>
<evidence type="ECO:0000313" key="2">
    <source>
        <dbReference type="Proteomes" id="UP000006461"/>
    </source>
</evidence>